<dbReference type="EMBL" id="KZ613944">
    <property type="protein sequence ID" value="PMD41484.1"/>
    <property type="molecule type" value="Genomic_DNA"/>
</dbReference>
<dbReference type="OrthoDB" id="3506358at2759"/>
<dbReference type="PANTHER" id="PTHR35910:SF6">
    <property type="entry name" value="2EXR DOMAIN-CONTAINING PROTEIN"/>
    <property type="match status" value="1"/>
</dbReference>
<dbReference type="Proteomes" id="UP000235786">
    <property type="component" value="Unassembled WGS sequence"/>
</dbReference>
<organism evidence="2 3">
    <name type="scientific">Hyaloscypha variabilis (strain UAMH 11265 / GT02V1 / F)</name>
    <name type="common">Meliniomyces variabilis</name>
    <dbReference type="NCBI Taxonomy" id="1149755"/>
    <lineage>
        <taxon>Eukaryota</taxon>
        <taxon>Fungi</taxon>
        <taxon>Dikarya</taxon>
        <taxon>Ascomycota</taxon>
        <taxon>Pezizomycotina</taxon>
        <taxon>Leotiomycetes</taxon>
        <taxon>Helotiales</taxon>
        <taxon>Hyaloscyphaceae</taxon>
        <taxon>Hyaloscypha</taxon>
        <taxon>Hyaloscypha variabilis</taxon>
    </lineage>
</organism>
<gene>
    <name evidence="2" type="ORF">L207DRAFT_632874</name>
</gene>
<dbReference type="PANTHER" id="PTHR35910">
    <property type="entry name" value="2EXR DOMAIN-CONTAINING PROTEIN"/>
    <property type="match status" value="1"/>
</dbReference>
<feature type="domain" description="2EXR" evidence="1">
    <location>
        <begin position="33"/>
        <end position="113"/>
    </location>
</feature>
<name>A0A2J6RSJ5_HYAVF</name>
<sequence>MAKIGNEFSICRKRKTHLKHEPGPTTANAAPVCFFTLDQALKNMIYAFTLEPRSVHLTFQSKELSFLKSSAPIPAILHLSRDARCEGLRYYQLLFGSSLYTALIYFNPEIDTFYFRPVEGFGIVEDHPSESVMNIKELYSFQRMVLPEVLQQIRFLHVEAQALTTYKLDLLKCIRKRGDLKEVTISYFDKEESAQAIVMDITQEVMLKKICQSFLILEADCPTWRRRYRKTEYVQIGSTALVARGEELRETEFKRR</sequence>
<keyword evidence="3" id="KW-1185">Reference proteome</keyword>
<proteinExistence type="predicted"/>
<evidence type="ECO:0000313" key="3">
    <source>
        <dbReference type="Proteomes" id="UP000235786"/>
    </source>
</evidence>
<dbReference type="Pfam" id="PF20150">
    <property type="entry name" value="2EXR"/>
    <property type="match status" value="1"/>
</dbReference>
<dbReference type="InterPro" id="IPR045518">
    <property type="entry name" value="2EXR"/>
</dbReference>
<protein>
    <recommendedName>
        <fullName evidence="1">2EXR domain-containing protein</fullName>
    </recommendedName>
</protein>
<accession>A0A2J6RSJ5</accession>
<reference evidence="2 3" key="1">
    <citation type="submission" date="2016-04" db="EMBL/GenBank/DDBJ databases">
        <title>A degradative enzymes factory behind the ericoid mycorrhizal symbiosis.</title>
        <authorList>
            <consortium name="DOE Joint Genome Institute"/>
            <person name="Martino E."/>
            <person name="Morin E."/>
            <person name="Grelet G."/>
            <person name="Kuo A."/>
            <person name="Kohler A."/>
            <person name="Daghino S."/>
            <person name="Barry K."/>
            <person name="Choi C."/>
            <person name="Cichocki N."/>
            <person name="Clum A."/>
            <person name="Copeland A."/>
            <person name="Hainaut M."/>
            <person name="Haridas S."/>
            <person name="Labutti K."/>
            <person name="Lindquist E."/>
            <person name="Lipzen A."/>
            <person name="Khouja H.-R."/>
            <person name="Murat C."/>
            <person name="Ohm R."/>
            <person name="Olson A."/>
            <person name="Spatafora J."/>
            <person name="Veneault-Fourrey C."/>
            <person name="Henrissat B."/>
            <person name="Grigoriev I."/>
            <person name="Martin F."/>
            <person name="Perotto S."/>
        </authorList>
    </citation>
    <scope>NUCLEOTIDE SEQUENCE [LARGE SCALE GENOMIC DNA]</scope>
    <source>
        <strain evidence="2 3">F</strain>
    </source>
</reference>
<evidence type="ECO:0000259" key="1">
    <source>
        <dbReference type="Pfam" id="PF20150"/>
    </source>
</evidence>
<evidence type="ECO:0000313" key="2">
    <source>
        <dbReference type="EMBL" id="PMD41484.1"/>
    </source>
</evidence>
<dbReference type="AlphaFoldDB" id="A0A2J6RSJ5"/>